<dbReference type="AlphaFoldDB" id="A0A0D6JKI0"/>
<accession>A0A0D6JKI0</accession>
<sequence>MPPLILLAVAGLGAYAGYRLVRSGVHKSINRSSFPSDVAEAEPRDMGALERDPASGIYRPRH</sequence>
<dbReference type="KEGG" id="fil:BN1229_v1_3919"/>
<feature type="compositionally biased region" description="Basic and acidic residues" evidence="1">
    <location>
        <begin position="41"/>
        <end position="53"/>
    </location>
</feature>
<keyword evidence="3" id="KW-1185">Reference proteome</keyword>
<gene>
    <name evidence="2" type="ORF">YBN1229_v1_3907</name>
</gene>
<dbReference type="EMBL" id="LN829119">
    <property type="protein sequence ID" value="CPR22474.1"/>
    <property type="molecule type" value="Genomic_DNA"/>
</dbReference>
<reference evidence="3" key="1">
    <citation type="submission" date="2015-02" db="EMBL/GenBank/DDBJ databases">
        <authorList>
            <person name="Chooi Y.-H."/>
        </authorList>
    </citation>
    <scope>NUCLEOTIDE SEQUENCE [LARGE SCALE GENOMIC DNA]</scope>
    <source>
        <strain evidence="3">strain Y</strain>
    </source>
</reference>
<dbReference type="Proteomes" id="UP000033187">
    <property type="component" value="Chromosome 1"/>
</dbReference>
<feature type="region of interest" description="Disordered" evidence="1">
    <location>
        <begin position="40"/>
        <end position="62"/>
    </location>
</feature>
<protein>
    <submittedName>
        <fullName evidence="2">Uncharacterized protein</fullName>
    </submittedName>
</protein>
<evidence type="ECO:0000256" key="1">
    <source>
        <dbReference type="SAM" id="MobiDB-lite"/>
    </source>
</evidence>
<dbReference type="RefSeq" id="WP_046479506.1">
    <property type="nucleotide sequence ID" value="NZ_LN829118.1"/>
</dbReference>
<evidence type="ECO:0000313" key="2">
    <source>
        <dbReference type="EMBL" id="CPR22474.1"/>
    </source>
</evidence>
<evidence type="ECO:0000313" key="3">
    <source>
        <dbReference type="Proteomes" id="UP000033187"/>
    </source>
</evidence>
<name>A0A0D6JKI0_9HYPH</name>
<proteinExistence type="predicted"/>
<dbReference type="KEGG" id="fiy:BN1229_v1_3907"/>
<organism evidence="2 3">
    <name type="scientific">Candidatus Filomicrobium marinum</name>
    <dbReference type="NCBI Taxonomy" id="1608628"/>
    <lineage>
        <taxon>Bacteria</taxon>
        <taxon>Pseudomonadati</taxon>
        <taxon>Pseudomonadota</taxon>
        <taxon>Alphaproteobacteria</taxon>
        <taxon>Hyphomicrobiales</taxon>
        <taxon>Hyphomicrobiaceae</taxon>
        <taxon>Filomicrobium</taxon>
    </lineage>
</organism>